<feature type="signal peptide" evidence="1">
    <location>
        <begin position="1"/>
        <end position="26"/>
    </location>
</feature>
<accession>A0ABQ5PAX9</accession>
<comment type="caution">
    <text evidence="2">The sequence shown here is derived from an EMBL/GenBank/DDBJ whole genome shotgun (WGS) entry which is preliminary data.</text>
</comment>
<dbReference type="EMBL" id="BSBI01000023">
    <property type="protein sequence ID" value="GLF99744.1"/>
    <property type="molecule type" value="Genomic_DNA"/>
</dbReference>
<protein>
    <submittedName>
        <fullName evidence="2">Calcium-binding protein</fullName>
    </submittedName>
</protein>
<sequence>MRSRVSAAVLTGALALAALAVPGAQADTHPGAPRPASASAQLPKAWDVVVNGGKPVVLGTTAPKKVTVTFKASHPDGVFDAAAELWHGRSWDEQDVSIPSDGSSASCTSGATATCRATFSVDPARYMDHNGIAGDRWKAGLSVVANGGKILNRPEAKGFAIQRASRLTVNAAPEPVRAGAAITVTGALTRADWEAYKYSGYSGQPVKLQFRKAGTDSYTTLTSVRSDRAGKLTTTVKAVTDGYFRYSFVGTTSTTGVNATGDFVDVR</sequence>
<dbReference type="RefSeq" id="WP_323451677.1">
    <property type="nucleotide sequence ID" value="NZ_BSBI01000023.1"/>
</dbReference>
<feature type="chain" id="PRO_5046259845" evidence="1">
    <location>
        <begin position="27"/>
        <end position="267"/>
    </location>
</feature>
<keyword evidence="1" id="KW-0732">Signal</keyword>
<keyword evidence="3" id="KW-1185">Reference proteome</keyword>
<dbReference type="Proteomes" id="UP001291653">
    <property type="component" value="Unassembled WGS sequence"/>
</dbReference>
<reference evidence="2 3" key="1">
    <citation type="submission" date="2022-10" db="EMBL/GenBank/DDBJ databases">
        <title>Draft genome sequence of Streptomyces sp. YSPA8.</title>
        <authorList>
            <person name="Moriuchi R."/>
            <person name="Dohra H."/>
            <person name="Yamamura H."/>
            <person name="Kodani S."/>
        </authorList>
    </citation>
    <scope>NUCLEOTIDE SEQUENCE [LARGE SCALE GENOMIC DNA]</scope>
    <source>
        <strain evidence="2 3">YSPA8</strain>
    </source>
</reference>
<evidence type="ECO:0000313" key="2">
    <source>
        <dbReference type="EMBL" id="GLF99744.1"/>
    </source>
</evidence>
<evidence type="ECO:0000256" key="1">
    <source>
        <dbReference type="SAM" id="SignalP"/>
    </source>
</evidence>
<organism evidence="2 3">
    <name type="scientific">Streptomyces yaizuensis</name>
    <dbReference type="NCBI Taxonomy" id="2989713"/>
    <lineage>
        <taxon>Bacteria</taxon>
        <taxon>Bacillati</taxon>
        <taxon>Actinomycetota</taxon>
        <taxon>Actinomycetes</taxon>
        <taxon>Kitasatosporales</taxon>
        <taxon>Streptomycetaceae</taxon>
        <taxon>Streptomyces</taxon>
    </lineage>
</organism>
<gene>
    <name evidence="2" type="ORF">SYYSPA8_35625</name>
</gene>
<evidence type="ECO:0000313" key="3">
    <source>
        <dbReference type="Proteomes" id="UP001291653"/>
    </source>
</evidence>
<name>A0ABQ5PAX9_9ACTN</name>
<proteinExistence type="predicted"/>